<dbReference type="InterPro" id="IPR006094">
    <property type="entry name" value="Oxid_FAD_bind_N"/>
</dbReference>
<dbReference type="InterPro" id="IPR016166">
    <property type="entry name" value="FAD-bd_PCMH"/>
</dbReference>
<keyword evidence="3" id="KW-0285">Flavoprotein</keyword>
<comment type="similarity">
    <text evidence="2">Belongs to the oxygen-dependent FAD-linked oxidoreductase family.</text>
</comment>
<keyword evidence="4" id="KW-0274">FAD</keyword>
<evidence type="ECO:0000256" key="1">
    <source>
        <dbReference type="ARBA" id="ARBA00001974"/>
    </source>
</evidence>
<dbReference type="PANTHER" id="PTHR42973">
    <property type="entry name" value="BINDING OXIDOREDUCTASE, PUTATIVE (AFU_ORTHOLOGUE AFUA_1G17690)-RELATED"/>
    <property type="match status" value="1"/>
</dbReference>
<accession>A0A6G1GRL0</accession>
<dbReference type="GO" id="GO:0016491">
    <property type="term" value="F:oxidoreductase activity"/>
    <property type="evidence" value="ECO:0007669"/>
    <property type="project" value="UniProtKB-KW"/>
</dbReference>
<dbReference type="EMBL" id="ML977173">
    <property type="protein sequence ID" value="KAF1983616.1"/>
    <property type="molecule type" value="Genomic_DNA"/>
</dbReference>
<reference evidence="7" key="1">
    <citation type="journal article" date="2020" name="Stud. Mycol.">
        <title>101 Dothideomycetes genomes: a test case for predicting lifestyles and emergence of pathogens.</title>
        <authorList>
            <person name="Haridas S."/>
            <person name="Albert R."/>
            <person name="Binder M."/>
            <person name="Bloem J."/>
            <person name="Labutti K."/>
            <person name="Salamov A."/>
            <person name="Andreopoulos B."/>
            <person name="Baker S."/>
            <person name="Barry K."/>
            <person name="Bills G."/>
            <person name="Bluhm B."/>
            <person name="Cannon C."/>
            <person name="Castanera R."/>
            <person name="Culley D."/>
            <person name="Daum C."/>
            <person name="Ezra D."/>
            <person name="Gonzalez J."/>
            <person name="Henrissat B."/>
            <person name="Kuo A."/>
            <person name="Liang C."/>
            <person name="Lipzen A."/>
            <person name="Lutzoni F."/>
            <person name="Magnuson J."/>
            <person name="Mondo S."/>
            <person name="Nolan M."/>
            <person name="Ohm R."/>
            <person name="Pangilinan J."/>
            <person name="Park H.-J."/>
            <person name="Ramirez L."/>
            <person name="Alfaro M."/>
            <person name="Sun H."/>
            <person name="Tritt A."/>
            <person name="Yoshinaga Y."/>
            <person name="Zwiers L.-H."/>
            <person name="Turgeon B."/>
            <person name="Goodwin S."/>
            <person name="Spatafora J."/>
            <person name="Crous P."/>
            <person name="Grigoriev I."/>
        </authorList>
    </citation>
    <scope>NUCLEOTIDE SEQUENCE</scope>
    <source>
        <strain evidence="7">CBS 113979</strain>
    </source>
</reference>
<keyword evidence="8" id="KW-1185">Reference proteome</keyword>
<dbReference type="Gene3D" id="3.30.43.10">
    <property type="entry name" value="Uridine Diphospho-n-acetylenolpyruvylglucosamine Reductase, domain 2"/>
    <property type="match status" value="1"/>
</dbReference>
<dbReference type="GO" id="GO:0071949">
    <property type="term" value="F:FAD binding"/>
    <property type="evidence" value="ECO:0007669"/>
    <property type="project" value="InterPro"/>
</dbReference>
<evidence type="ECO:0000313" key="8">
    <source>
        <dbReference type="Proteomes" id="UP000800041"/>
    </source>
</evidence>
<gene>
    <name evidence="7" type="ORF">K402DRAFT_158776</name>
</gene>
<evidence type="ECO:0000313" key="7">
    <source>
        <dbReference type="EMBL" id="KAF1983616.1"/>
    </source>
</evidence>
<dbReference type="Pfam" id="PF01565">
    <property type="entry name" value="FAD_binding_4"/>
    <property type="match status" value="1"/>
</dbReference>
<dbReference type="InterPro" id="IPR016169">
    <property type="entry name" value="FAD-bd_PCMH_sub2"/>
</dbReference>
<dbReference type="PANTHER" id="PTHR42973:SF39">
    <property type="entry name" value="FAD-BINDING PCMH-TYPE DOMAIN-CONTAINING PROTEIN"/>
    <property type="match status" value="1"/>
</dbReference>
<comment type="cofactor">
    <cofactor evidence="1">
        <name>FAD</name>
        <dbReference type="ChEBI" id="CHEBI:57692"/>
    </cofactor>
</comment>
<dbReference type="InterPro" id="IPR016167">
    <property type="entry name" value="FAD-bd_PCMH_sub1"/>
</dbReference>
<protein>
    <submittedName>
        <fullName evidence="7">FAD-binding domain-containing protein</fullName>
    </submittedName>
</protein>
<evidence type="ECO:0000256" key="5">
    <source>
        <dbReference type="ARBA" id="ARBA00023002"/>
    </source>
</evidence>
<dbReference type="Proteomes" id="UP000800041">
    <property type="component" value="Unassembled WGS sequence"/>
</dbReference>
<dbReference type="InterPro" id="IPR036318">
    <property type="entry name" value="FAD-bd_PCMH-like_sf"/>
</dbReference>
<evidence type="ECO:0000256" key="3">
    <source>
        <dbReference type="ARBA" id="ARBA00022630"/>
    </source>
</evidence>
<evidence type="ECO:0000256" key="2">
    <source>
        <dbReference type="ARBA" id="ARBA00005466"/>
    </source>
</evidence>
<dbReference type="InterPro" id="IPR050416">
    <property type="entry name" value="FAD-linked_Oxidoreductase"/>
</dbReference>
<evidence type="ECO:0000259" key="6">
    <source>
        <dbReference type="PROSITE" id="PS51387"/>
    </source>
</evidence>
<dbReference type="PROSITE" id="PS51387">
    <property type="entry name" value="FAD_PCMH"/>
    <property type="match status" value="1"/>
</dbReference>
<dbReference type="Gene3D" id="3.40.462.20">
    <property type="match status" value="1"/>
</dbReference>
<evidence type="ECO:0000256" key="4">
    <source>
        <dbReference type="ARBA" id="ARBA00022827"/>
    </source>
</evidence>
<dbReference type="AlphaFoldDB" id="A0A6G1GRL0"/>
<organism evidence="7 8">
    <name type="scientific">Aulographum hederae CBS 113979</name>
    <dbReference type="NCBI Taxonomy" id="1176131"/>
    <lineage>
        <taxon>Eukaryota</taxon>
        <taxon>Fungi</taxon>
        <taxon>Dikarya</taxon>
        <taxon>Ascomycota</taxon>
        <taxon>Pezizomycotina</taxon>
        <taxon>Dothideomycetes</taxon>
        <taxon>Pleosporomycetidae</taxon>
        <taxon>Aulographales</taxon>
        <taxon>Aulographaceae</taxon>
    </lineage>
</organism>
<dbReference type="OrthoDB" id="2151789at2759"/>
<keyword evidence="5" id="KW-0560">Oxidoreductase</keyword>
<sequence length="461" mass="50040">METLKTLVTPSEIITPSSPTFPSETSVWAAQRDLKPALVIRPQTTKSLSRVIAHLTNSDLDFVVRSQGFGGASARDVVVSLTAFDAFEFVREEEVVYLGAGQSWGEYYRKMEEVAPEWTIVAARTPDIGVGGTTLSGGFSWLSGEFGCISDPENMLDAQIVKLDGSVIWASEEPELLWALRGTGGGFGVVTQFKFRARKYTQTIWAGPILVPNTPASLIRIAEGIVAMDGGKRVPQVAMFLYMMRKEILQEMGAEGDMLVVHAFDALGEAHGREAFGWVLEMQGVVDRTGVMNLRGVAGLQSAIGQFKNTTLSYWSPLALPPLTLTPSLLQRAITWYTTLPPSLHASTTLLFELFCTRASLSGRAASGWPRPEGFRHVLLLGTGCEVGAGEAVVGEAVRRVREGAGEVFGGDGEGKGVGVVPNAVEEFHDIEGIFQEHYPKLKELKRMYDPGNRLKGLMTA</sequence>
<proteinExistence type="inferred from homology"/>
<name>A0A6G1GRL0_9PEZI</name>
<dbReference type="Gene3D" id="3.30.465.10">
    <property type="match status" value="1"/>
</dbReference>
<dbReference type="SUPFAM" id="SSF56176">
    <property type="entry name" value="FAD-binding/transporter-associated domain-like"/>
    <property type="match status" value="1"/>
</dbReference>
<feature type="domain" description="FAD-binding PCMH-type" evidence="6">
    <location>
        <begin position="32"/>
        <end position="200"/>
    </location>
</feature>